<proteinExistence type="predicted"/>
<sequence>MSSHDNVIRVFTFLAHCSGKHRIERLERDYAMLLETKQELPKTWSQFSHEAQVILNDLGDLNQLNELEQTIQKIKNDVAASIRDVSGIITTADMVHACKEMQLSLSKVIEIDQLIWEVDDDMDGGVNFTEFKGMLDRCRSDKQDLEPCQLYLLVEFLLCDYSLKFHLSVGDIAKFHRWKESNVHKRFESIVCRQSNMENLVSLQTYWTAMNTGIPKLSM</sequence>
<dbReference type="Gene3D" id="1.10.238.10">
    <property type="entry name" value="EF-hand"/>
    <property type="match status" value="1"/>
</dbReference>
<name>A0A1W0A454_9STRA</name>
<accession>A0A1W0A454</accession>
<dbReference type="AlphaFoldDB" id="A0A1W0A454"/>
<dbReference type="SUPFAM" id="SSF47473">
    <property type="entry name" value="EF-hand"/>
    <property type="match status" value="1"/>
</dbReference>
<dbReference type="InterPro" id="IPR002048">
    <property type="entry name" value="EF_hand_dom"/>
</dbReference>
<dbReference type="GO" id="GO:0005509">
    <property type="term" value="F:calcium ion binding"/>
    <property type="evidence" value="ECO:0007669"/>
    <property type="project" value="InterPro"/>
</dbReference>
<keyword evidence="3" id="KW-1185">Reference proteome</keyword>
<evidence type="ECO:0000259" key="1">
    <source>
        <dbReference type="Pfam" id="PF13833"/>
    </source>
</evidence>
<dbReference type="EMBL" id="JNBS01000511">
    <property type="protein sequence ID" value="OQS05063.1"/>
    <property type="molecule type" value="Genomic_DNA"/>
</dbReference>
<evidence type="ECO:0000313" key="3">
    <source>
        <dbReference type="Proteomes" id="UP000243217"/>
    </source>
</evidence>
<dbReference type="Pfam" id="PF13833">
    <property type="entry name" value="EF-hand_8"/>
    <property type="match status" value="1"/>
</dbReference>
<organism evidence="2 3">
    <name type="scientific">Thraustotheca clavata</name>
    <dbReference type="NCBI Taxonomy" id="74557"/>
    <lineage>
        <taxon>Eukaryota</taxon>
        <taxon>Sar</taxon>
        <taxon>Stramenopiles</taxon>
        <taxon>Oomycota</taxon>
        <taxon>Saprolegniomycetes</taxon>
        <taxon>Saprolegniales</taxon>
        <taxon>Achlyaceae</taxon>
        <taxon>Thraustotheca</taxon>
    </lineage>
</organism>
<dbReference type="Proteomes" id="UP000243217">
    <property type="component" value="Unassembled WGS sequence"/>
</dbReference>
<dbReference type="OrthoDB" id="26525at2759"/>
<protein>
    <recommendedName>
        <fullName evidence="1">EF-hand domain-containing protein</fullName>
    </recommendedName>
</protein>
<reference evidence="2 3" key="1">
    <citation type="journal article" date="2014" name="Genome Biol. Evol.">
        <title>The secreted proteins of Achlya hypogyna and Thraustotheca clavata identify the ancestral oomycete secretome and reveal gene acquisitions by horizontal gene transfer.</title>
        <authorList>
            <person name="Misner I."/>
            <person name="Blouin N."/>
            <person name="Leonard G."/>
            <person name="Richards T.A."/>
            <person name="Lane C.E."/>
        </authorList>
    </citation>
    <scope>NUCLEOTIDE SEQUENCE [LARGE SCALE GENOMIC DNA]</scope>
    <source>
        <strain evidence="2 3">ATCC 34112</strain>
    </source>
</reference>
<comment type="caution">
    <text evidence="2">The sequence shown here is derived from an EMBL/GenBank/DDBJ whole genome shotgun (WGS) entry which is preliminary data.</text>
</comment>
<gene>
    <name evidence="2" type="ORF">THRCLA_20727</name>
</gene>
<evidence type="ECO:0000313" key="2">
    <source>
        <dbReference type="EMBL" id="OQS05063.1"/>
    </source>
</evidence>
<dbReference type="InterPro" id="IPR011992">
    <property type="entry name" value="EF-hand-dom_pair"/>
</dbReference>
<dbReference type="STRING" id="74557.A0A1W0A454"/>
<feature type="domain" description="EF-hand" evidence="1">
    <location>
        <begin position="86"/>
        <end position="138"/>
    </location>
</feature>